<sequence>MSFDQRSFLAELARTIDQQNISPFMLRSHAPPAPPCECSHPGDESQATGTALHRHRPVSALTLVTRVKPPAPPCECSHPGDESQATGTAL</sequence>
<accession>A0AAE0XQ52</accession>
<feature type="region of interest" description="Disordered" evidence="1">
    <location>
        <begin position="69"/>
        <end position="90"/>
    </location>
</feature>
<name>A0AAE0XQ52_9GAST</name>
<evidence type="ECO:0000313" key="2">
    <source>
        <dbReference type="EMBL" id="KAK3700814.1"/>
    </source>
</evidence>
<proteinExistence type="predicted"/>
<evidence type="ECO:0000313" key="3">
    <source>
        <dbReference type="Proteomes" id="UP001283361"/>
    </source>
</evidence>
<gene>
    <name evidence="2" type="ORF">RRG08_011571</name>
</gene>
<keyword evidence="3" id="KW-1185">Reference proteome</keyword>
<comment type="caution">
    <text evidence="2">The sequence shown here is derived from an EMBL/GenBank/DDBJ whole genome shotgun (WGS) entry which is preliminary data.</text>
</comment>
<dbReference type="EMBL" id="JAWDGP010007902">
    <property type="protein sequence ID" value="KAK3700814.1"/>
    <property type="molecule type" value="Genomic_DNA"/>
</dbReference>
<evidence type="ECO:0000256" key="1">
    <source>
        <dbReference type="SAM" id="MobiDB-lite"/>
    </source>
</evidence>
<reference evidence="2" key="1">
    <citation type="journal article" date="2023" name="G3 (Bethesda)">
        <title>A reference genome for the long-term kleptoplast-retaining sea slug Elysia crispata morphotype clarki.</title>
        <authorList>
            <person name="Eastman K.E."/>
            <person name="Pendleton A.L."/>
            <person name="Shaikh M.A."/>
            <person name="Suttiyut T."/>
            <person name="Ogas R."/>
            <person name="Tomko P."/>
            <person name="Gavelis G."/>
            <person name="Widhalm J.R."/>
            <person name="Wisecaver J.H."/>
        </authorList>
    </citation>
    <scope>NUCLEOTIDE SEQUENCE</scope>
    <source>
        <strain evidence="2">ECLA1</strain>
    </source>
</reference>
<protein>
    <submittedName>
        <fullName evidence="2">Uncharacterized protein</fullName>
    </submittedName>
</protein>
<organism evidence="2 3">
    <name type="scientific">Elysia crispata</name>
    <name type="common">lettuce slug</name>
    <dbReference type="NCBI Taxonomy" id="231223"/>
    <lineage>
        <taxon>Eukaryota</taxon>
        <taxon>Metazoa</taxon>
        <taxon>Spiralia</taxon>
        <taxon>Lophotrochozoa</taxon>
        <taxon>Mollusca</taxon>
        <taxon>Gastropoda</taxon>
        <taxon>Heterobranchia</taxon>
        <taxon>Euthyneura</taxon>
        <taxon>Panpulmonata</taxon>
        <taxon>Sacoglossa</taxon>
        <taxon>Placobranchoidea</taxon>
        <taxon>Plakobranchidae</taxon>
        <taxon>Elysia</taxon>
    </lineage>
</organism>
<feature type="region of interest" description="Disordered" evidence="1">
    <location>
        <begin position="25"/>
        <end position="52"/>
    </location>
</feature>
<dbReference type="AlphaFoldDB" id="A0AAE0XQ52"/>
<feature type="non-terminal residue" evidence="2">
    <location>
        <position position="1"/>
    </location>
</feature>
<dbReference type="Proteomes" id="UP001283361">
    <property type="component" value="Unassembled WGS sequence"/>
</dbReference>